<comment type="similarity">
    <text evidence="2 4">Belongs to the TPP enzyme family.</text>
</comment>
<feature type="domain" description="Thiamine pyrophosphate enzyme central" evidence="5">
    <location>
        <begin position="191"/>
        <end position="323"/>
    </location>
</feature>
<dbReference type="InterPro" id="IPR000399">
    <property type="entry name" value="TPP-bd_CS"/>
</dbReference>
<dbReference type="PANTHER" id="PTHR18968">
    <property type="entry name" value="THIAMINE PYROPHOSPHATE ENZYMES"/>
    <property type="match status" value="1"/>
</dbReference>
<dbReference type="Pfam" id="PF00205">
    <property type="entry name" value="TPP_enzyme_M"/>
    <property type="match status" value="1"/>
</dbReference>
<dbReference type="Pfam" id="PF02776">
    <property type="entry name" value="TPP_enzyme_N"/>
    <property type="match status" value="1"/>
</dbReference>
<dbReference type="Gene3D" id="3.40.50.1220">
    <property type="entry name" value="TPP-binding domain"/>
    <property type="match status" value="1"/>
</dbReference>
<dbReference type="RefSeq" id="WP_320502210.1">
    <property type="nucleotide sequence ID" value="NZ_JAXCLX010000003.1"/>
</dbReference>
<dbReference type="Pfam" id="PF02775">
    <property type="entry name" value="TPP_enzyme_C"/>
    <property type="match status" value="1"/>
</dbReference>
<dbReference type="SUPFAM" id="SSF52518">
    <property type="entry name" value="Thiamin diphosphate-binding fold (THDP-binding)"/>
    <property type="match status" value="2"/>
</dbReference>
<dbReference type="CDD" id="cd07035">
    <property type="entry name" value="TPP_PYR_POX_like"/>
    <property type="match status" value="1"/>
</dbReference>
<evidence type="ECO:0000259" key="7">
    <source>
        <dbReference type="Pfam" id="PF02776"/>
    </source>
</evidence>
<dbReference type="PROSITE" id="PS00187">
    <property type="entry name" value="TPP_ENZYMES"/>
    <property type="match status" value="1"/>
</dbReference>
<dbReference type="NCBIfam" id="NF005712">
    <property type="entry name" value="PRK07524.1"/>
    <property type="match status" value="1"/>
</dbReference>
<dbReference type="SUPFAM" id="SSF52467">
    <property type="entry name" value="DHS-like NAD/FAD-binding domain"/>
    <property type="match status" value="1"/>
</dbReference>
<dbReference type="InterPro" id="IPR011766">
    <property type="entry name" value="TPP_enzyme_TPP-bd"/>
</dbReference>
<dbReference type="Gene3D" id="3.40.50.970">
    <property type="match status" value="2"/>
</dbReference>
<feature type="domain" description="Thiamine pyrophosphate enzyme TPP-binding" evidence="6">
    <location>
        <begin position="389"/>
        <end position="528"/>
    </location>
</feature>
<dbReference type="InterPro" id="IPR012000">
    <property type="entry name" value="Thiamin_PyroP_enz_cen_dom"/>
</dbReference>
<dbReference type="InterPro" id="IPR029035">
    <property type="entry name" value="DHS-like_NAD/FAD-binding_dom"/>
</dbReference>
<evidence type="ECO:0000256" key="3">
    <source>
        <dbReference type="ARBA" id="ARBA00023052"/>
    </source>
</evidence>
<evidence type="ECO:0000259" key="5">
    <source>
        <dbReference type="Pfam" id="PF00205"/>
    </source>
</evidence>
<evidence type="ECO:0000313" key="8">
    <source>
        <dbReference type="EMBL" id="MDY0873737.1"/>
    </source>
</evidence>
<evidence type="ECO:0000256" key="1">
    <source>
        <dbReference type="ARBA" id="ARBA00001964"/>
    </source>
</evidence>
<protein>
    <submittedName>
        <fullName evidence="8">5-guanidino-2-oxopentanoate decarboxylase</fullName>
    </submittedName>
</protein>
<dbReference type="EMBL" id="JAXCLX010000003">
    <property type="protein sequence ID" value="MDY0873737.1"/>
    <property type="molecule type" value="Genomic_DNA"/>
</dbReference>
<dbReference type="CDD" id="cd00568">
    <property type="entry name" value="TPP_enzymes"/>
    <property type="match status" value="1"/>
</dbReference>
<gene>
    <name evidence="8" type="ORF">SMD31_17485</name>
</gene>
<reference evidence="8 9" key="1">
    <citation type="journal article" date="2013" name="Antonie Van Leeuwenhoek">
        <title>Dongia rigui sp. nov., isolated from freshwater of a large wetland in Korea.</title>
        <authorList>
            <person name="Baik K.S."/>
            <person name="Hwang Y.M."/>
            <person name="Choi J.S."/>
            <person name="Kwon J."/>
            <person name="Seong C.N."/>
        </authorList>
    </citation>
    <scope>NUCLEOTIDE SEQUENCE [LARGE SCALE GENOMIC DNA]</scope>
    <source>
        <strain evidence="8 9">04SU4-P</strain>
    </source>
</reference>
<evidence type="ECO:0000256" key="2">
    <source>
        <dbReference type="ARBA" id="ARBA00007812"/>
    </source>
</evidence>
<evidence type="ECO:0000259" key="6">
    <source>
        <dbReference type="Pfam" id="PF02775"/>
    </source>
</evidence>
<keyword evidence="9" id="KW-1185">Reference proteome</keyword>
<proteinExistence type="inferred from homology"/>
<accession>A0ABU5E2A5</accession>
<evidence type="ECO:0000313" key="9">
    <source>
        <dbReference type="Proteomes" id="UP001271769"/>
    </source>
</evidence>
<name>A0ABU5E2A5_9PROT</name>
<organism evidence="8 9">
    <name type="scientific">Dongia rigui</name>
    <dbReference type="NCBI Taxonomy" id="940149"/>
    <lineage>
        <taxon>Bacteria</taxon>
        <taxon>Pseudomonadati</taxon>
        <taxon>Pseudomonadota</taxon>
        <taxon>Alphaproteobacteria</taxon>
        <taxon>Rhodospirillales</taxon>
        <taxon>Dongiaceae</taxon>
        <taxon>Dongia</taxon>
    </lineage>
</organism>
<dbReference type="Proteomes" id="UP001271769">
    <property type="component" value="Unassembled WGS sequence"/>
</dbReference>
<evidence type="ECO:0000256" key="4">
    <source>
        <dbReference type="RuleBase" id="RU362132"/>
    </source>
</evidence>
<dbReference type="PANTHER" id="PTHR18968:SF13">
    <property type="entry name" value="ACETOLACTATE SYNTHASE CATALYTIC SUBUNIT, MITOCHONDRIAL"/>
    <property type="match status" value="1"/>
</dbReference>
<dbReference type="InterPro" id="IPR045229">
    <property type="entry name" value="TPP_enz"/>
</dbReference>
<dbReference type="InterPro" id="IPR029061">
    <property type="entry name" value="THDP-binding"/>
</dbReference>
<comment type="caution">
    <text evidence="8">The sequence shown here is derived from an EMBL/GenBank/DDBJ whole genome shotgun (WGS) entry which is preliminary data.</text>
</comment>
<comment type="cofactor">
    <cofactor evidence="1">
        <name>thiamine diphosphate</name>
        <dbReference type="ChEBI" id="CHEBI:58937"/>
    </cofactor>
</comment>
<dbReference type="InterPro" id="IPR012001">
    <property type="entry name" value="Thiamin_PyroP_enz_TPP-bd_dom"/>
</dbReference>
<feature type="domain" description="Thiamine pyrophosphate enzyme N-terminal TPP-binding" evidence="7">
    <location>
        <begin position="3"/>
        <end position="109"/>
    </location>
</feature>
<sequence length="542" mass="57542">MATCGELLVHLLAAYGVDMVFGIPGVHTVELYRGLPQTRIRHITPRHEQGAGFMADGYARVSGKPGVCFIVTGPGMTNILTAMGQAYADSVPMLVISAVNRTEQLGMGDGRLHELPSQRNVVAGVAAFSHTLLTPDQLPQVLARAFALFAGARPRPVHIEIPIDVIAMEADPKIVEKRVLPKRPAPQPADIDLAAAWLRNAKAPLVILGGGAADAAPAIRRLVAHLDAPVVNTVNAKGILPPGHPLRIGENMAFPTVHRAIAEADVVLAIGTEFGETEMYPDPQPLKFRDKLIRIDIDPEQLVRGVSAHLPILADAGQTVAALNAALGVPEKKAASTESAGAKRAAGVRAATPTHWWPAISLHQRIAKVVLDALPDAIIAGDSTEPVYALNQCYEAPAPRSYFNSSTGYGTLGYGLPAGIGAKLAKPDRPVVVLIGDGGLQFTIAELASAVEAEIPLAILLWNNDGYGEIKTYMVDRQIHPIGVDIFTPDFMTIGKGFGCETVRPDSVADLTAALQQAAQGKRPTIIEMRADAPYIEALRKS</sequence>
<keyword evidence="3 4" id="KW-0786">Thiamine pyrophosphate</keyword>